<evidence type="ECO:0000256" key="7">
    <source>
        <dbReference type="ARBA" id="ARBA00022723"/>
    </source>
</evidence>
<evidence type="ECO:0000256" key="8">
    <source>
        <dbReference type="ARBA" id="ARBA00022771"/>
    </source>
</evidence>
<accession>A0A426ZF81</accession>
<dbReference type="PANTHER" id="PTHR14155:SF521">
    <property type="entry name" value="RING-H2 FINGER PROTEIN ATL30"/>
    <property type="match status" value="1"/>
</dbReference>
<evidence type="ECO:0000259" key="17">
    <source>
        <dbReference type="PROSITE" id="PS50089"/>
    </source>
</evidence>
<sequence length="244" mass="25955">MASNPPSFHHHCRSLLPSPSSPPSPHCSFPSPAGGVSKSLPPSRSIPILLPIVFLFFLLLFFLSIFVFRDILHFTYAFFYGGSPSAVRRPTTSNAAAAADSCRRGLDPDILASFPTLPYSLVRGLQEGKCGAECAVCLAEFAGGDVIRLLTVCCHAFHPPCIDSWLAAHATCPVCRCDLKAPPDEAAVMAVREAVDGGGDSHCISIDDDGEGAEVGSEKSEPERTSNPTNAGERREDANEDAAR</sequence>
<evidence type="ECO:0000256" key="6">
    <source>
        <dbReference type="ARBA" id="ARBA00022692"/>
    </source>
</evidence>
<evidence type="ECO:0000313" key="18">
    <source>
        <dbReference type="EMBL" id="RRT62629.1"/>
    </source>
</evidence>
<dbReference type="GO" id="GO:0016020">
    <property type="term" value="C:membrane"/>
    <property type="evidence" value="ECO:0007669"/>
    <property type="project" value="UniProtKB-SubCell"/>
</dbReference>
<evidence type="ECO:0000313" key="19">
    <source>
        <dbReference type="Proteomes" id="UP000287651"/>
    </source>
</evidence>
<dbReference type="EMBL" id="AMZH03006916">
    <property type="protein sequence ID" value="RRT62629.1"/>
    <property type="molecule type" value="Genomic_DNA"/>
</dbReference>
<dbReference type="FunFam" id="3.30.40.10:FF:000187">
    <property type="entry name" value="E3 ubiquitin-protein ligase ATL6"/>
    <property type="match status" value="1"/>
</dbReference>
<keyword evidence="10" id="KW-0862">Zinc</keyword>
<dbReference type="InterPro" id="IPR053238">
    <property type="entry name" value="RING-H2_zinc_finger"/>
</dbReference>
<keyword evidence="5" id="KW-0808">Transferase</keyword>
<dbReference type="Proteomes" id="UP000287651">
    <property type="component" value="Unassembled WGS sequence"/>
</dbReference>
<comment type="similarity">
    <text evidence="13">Belongs to the RING-type zinc finger family. ATL subfamily.</text>
</comment>
<comment type="subcellular location">
    <subcellularLocation>
        <location evidence="2">Membrane</location>
        <topology evidence="2">Single-pass membrane protein</topology>
    </subcellularLocation>
</comment>
<evidence type="ECO:0000256" key="3">
    <source>
        <dbReference type="ARBA" id="ARBA00004906"/>
    </source>
</evidence>
<dbReference type="Gene3D" id="3.30.40.10">
    <property type="entry name" value="Zinc/RING finger domain, C3HC4 (zinc finger)"/>
    <property type="match status" value="1"/>
</dbReference>
<feature type="domain" description="RING-type" evidence="17">
    <location>
        <begin position="134"/>
        <end position="176"/>
    </location>
</feature>
<evidence type="ECO:0000256" key="11">
    <source>
        <dbReference type="ARBA" id="ARBA00022989"/>
    </source>
</evidence>
<dbReference type="GO" id="GO:0061630">
    <property type="term" value="F:ubiquitin protein ligase activity"/>
    <property type="evidence" value="ECO:0007669"/>
    <property type="project" value="UniProtKB-EC"/>
</dbReference>
<dbReference type="EC" id="2.3.2.27" evidence="4"/>
<evidence type="ECO:0000256" key="14">
    <source>
        <dbReference type="PROSITE-ProRule" id="PRU00175"/>
    </source>
</evidence>
<evidence type="ECO:0000256" key="1">
    <source>
        <dbReference type="ARBA" id="ARBA00000900"/>
    </source>
</evidence>
<feature type="region of interest" description="Disordered" evidence="15">
    <location>
        <begin position="203"/>
        <end position="244"/>
    </location>
</feature>
<reference evidence="18 19" key="1">
    <citation type="journal article" date="2014" name="Agronomy (Basel)">
        <title>A Draft Genome Sequence for Ensete ventricosum, the Drought-Tolerant Tree Against Hunger.</title>
        <authorList>
            <person name="Harrison J."/>
            <person name="Moore K.A."/>
            <person name="Paszkiewicz K."/>
            <person name="Jones T."/>
            <person name="Grant M."/>
            <person name="Ambacheew D."/>
            <person name="Muzemil S."/>
            <person name="Studholme D.J."/>
        </authorList>
    </citation>
    <scope>NUCLEOTIDE SEQUENCE [LARGE SCALE GENOMIC DNA]</scope>
</reference>
<keyword evidence="6 16" id="KW-0812">Transmembrane</keyword>
<dbReference type="InterPro" id="IPR001841">
    <property type="entry name" value="Znf_RING"/>
</dbReference>
<evidence type="ECO:0000256" key="16">
    <source>
        <dbReference type="SAM" id="Phobius"/>
    </source>
</evidence>
<dbReference type="Pfam" id="PF13639">
    <property type="entry name" value="zf-RING_2"/>
    <property type="match status" value="1"/>
</dbReference>
<evidence type="ECO:0000256" key="9">
    <source>
        <dbReference type="ARBA" id="ARBA00022786"/>
    </source>
</evidence>
<comment type="caution">
    <text evidence="18">The sequence shown here is derived from an EMBL/GenBank/DDBJ whole genome shotgun (WGS) entry which is preliminary data.</text>
</comment>
<evidence type="ECO:0000256" key="4">
    <source>
        <dbReference type="ARBA" id="ARBA00012483"/>
    </source>
</evidence>
<proteinExistence type="inferred from homology"/>
<dbReference type="PANTHER" id="PTHR14155">
    <property type="entry name" value="RING FINGER DOMAIN-CONTAINING"/>
    <property type="match status" value="1"/>
</dbReference>
<comment type="pathway">
    <text evidence="3">Protein modification; protein ubiquitination.</text>
</comment>
<keyword evidence="12 16" id="KW-0472">Membrane</keyword>
<feature type="compositionally biased region" description="Basic and acidic residues" evidence="15">
    <location>
        <begin position="232"/>
        <end position="244"/>
    </location>
</feature>
<keyword evidence="11 16" id="KW-1133">Transmembrane helix</keyword>
<keyword evidence="8 14" id="KW-0863">Zinc-finger</keyword>
<dbReference type="SUPFAM" id="SSF57850">
    <property type="entry name" value="RING/U-box"/>
    <property type="match status" value="1"/>
</dbReference>
<name>A0A426ZF81_ENSVE</name>
<evidence type="ECO:0000256" key="2">
    <source>
        <dbReference type="ARBA" id="ARBA00004167"/>
    </source>
</evidence>
<evidence type="ECO:0000256" key="5">
    <source>
        <dbReference type="ARBA" id="ARBA00022679"/>
    </source>
</evidence>
<gene>
    <name evidence="18" type="ORF">B296_00032354</name>
</gene>
<dbReference type="PROSITE" id="PS50089">
    <property type="entry name" value="ZF_RING_2"/>
    <property type="match status" value="1"/>
</dbReference>
<keyword evidence="7" id="KW-0479">Metal-binding</keyword>
<evidence type="ECO:0000256" key="15">
    <source>
        <dbReference type="SAM" id="MobiDB-lite"/>
    </source>
</evidence>
<dbReference type="SMART" id="SM00184">
    <property type="entry name" value="RING"/>
    <property type="match status" value="1"/>
</dbReference>
<keyword evidence="9" id="KW-0833">Ubl conjugation pathway</keyword>
<dbReference type="InterPro" id="IPR013083">
    <property type="entry name" value="Znf_RING/FYVE/PHD"/>
</dbReference>
<comment type="catalytic activity">
    <reaction evidence="1">
        <text>S-ubiquitinyl-[E2 ubiquitin-conjugating enzyme]-L-cysteine + [acceptor protein]-L-lysine = [E2 ubiquitin-conjugating enzyme]-L-cysteine + N(6)-ubiquitinyl-[acceptor protein]-L-lysine.</text>
        <dbReference type="EC" id="2.3.2.27"/>
    </reaction>
</comment>
<evidence type="ECO:0000256" key="10">
    <source>
        <dbReference type="ARBA" id="ARBA00022833"/>
    </source>
</evidence>
<dbReference type="AlphaFoldDB" id="A0A426ZF81"/>
<organism evidence="18 19">
    <name type="scientific">Ensete ventricosum</name>
    <name type="common">Abyssinian banana</name>
    <name type="synonym">Musa ensete</name>
    <dbReference type="NCBI Taxonomy" id="4639"/>
    <lineage>
        <taxon>Eukaryota</taxon>
        <taxon>Viridiplantae</taxon>
        <taxon>Streptophyta</taxon>
        <taxon>Embryophyta</taxon>
        <taxon>Tracheophyta</taxon>
        <taxon>Spermatophyta</taxon>
        <taxon>Magnoliopsida</taxon>
        <taxon>Liliopsida</taxon>
        <taxon>Zingiberales</taxon>
        <taxon>Musaceae</taxon>
        <taxon>Ensete</taxon>
    </lineage>
</organism>
<feature type="transmembrane region" description="Helical" evidence="16">
    <location>
        <begin position="48"/>
        <end position="68"/>
    </location>
</feature>
<dbReference type="GO" id="GO:0008270">
    <property type="term" value="F:zinc ion binding"/>
    <property type="evidence" value="ECO:0007669"/>
    <property type="project" value="UniProtKB-KW"/>
</dbReference>
<protein>
    <recommendedName>
        <fullName evidence="4">RING-type E3 ubiquitin transferase</fullName>
        <ecNumber evidence="4">2.3.2.27</ecNumber>
    </recommendedName>
</protein>
<evidence type="ECO:0000256" key="13">
    <source>
        <dbReference type="ARBA" id="ARBA00024209"/>
    </source>
</evidence>
<evidence type="ECO:0000256" key="12">
    <source>
        <dbReference type="ARBA" id="ARBA00023136"/>
    </source>
</evidence>